<organism evidence="2 3">
    <name type="scientific">Candidatus Liptonbacteria bacterium RIFCSPLOWO2_01_FULL_45_15</name>
    <dbReference type="NCBI Taxonomy" id="1798649"/>
    <lineage>
        <taxon>Bacteria</taxon>
        <taxon>Candidatus Liptoniibacteriota</taxon>
    </lineage>
</organism>
<sequence>MKTISTTEARKKIGILIGFINETNGIIAIGRRDKPEAILMKYPSTYDKSFSDVANINAFSGSFDFLKNEPEIYTANDLKKKNV</sequence>
<gene>
    <name evidence="2" type="ORF">A3B13_03515</name>
</gene>
<comment type="similarity">
    <text evidence="1">Belongs to the phD/YefM antitoxin family.</text>
</comment>
<name>A0A1G2CJ32_9BACT</name>
<reference evidence="2 3" key="1">
    <citation type="journal article" date="2016" name="Nat. Commun.">
        <title>Thousands of microbial genomes shed light on interconnected biogeochemical processes in an aquifer system.</title>
        <authorList>
            <person name="Anantharaman K."/>
            <person name="Brown C.T."/>
            <person name="Hug L.A."/>
            <person name="Sharon I."/>
            <person name="Castelle C.J."/>
            <person name="Probst A.J."/>
            <person name="Thomas B.C."/>
            <person name="Singh A."/>
            <person name="Wilkins M.J."/>
            <person name="Karaoz U."/>
            <person name="Brodie E.L."/>
            <person name="Williams K.H."/>
            <person name="Hubbard S.S."/>
            <person name="Banfield J.F."/>
        </authorList>
    </citation>
    <scope>NUCLEOTIDE SEQUENCE [LARGE SCALE GENOMIC DNA]</scope>
</reference>
<protein>
    <recommendedName>
        <fullName evidence="4">Antitoxin</fullName>
    </recommendedName>
</protein>
<proteinExistence type="inferred from homology"/>
<dbReference type="Proteomes" id="UP000176287">
    <property type="component" value="Unassembled WGS sequence"/>
</dbReference>
<dbReference type="AlphaFoldDB" id="A0A1G2CJ32"/>
<evidence type="ECO:0008006" key="4">
    <source>
        <dbReference type="Google" id="ProtNLM"/>
    </source>
</evidence>
<accession>A0A1G2CJ32</accession>
<dbReference type="InterPro" id="IPR036165">
    <property type="entry name" value="YefM-like_sf"/>
</dbReference>
<evidence type="ECO:0000313" key="3">
    <source>
        <dbReference type="Proteomes" id="UP000176287"/>
    </source>
</evidence>
<dbReference type="STRING" id="1798649.A3B13_03515"/>
<evidence type="ECO:0000256" key="1">
    <source>
        <dbReference type="ARBA" id="ARBA00009981"/>
    </source>
</evidence>
<comment type="caution">
    <text evidence="2">The sequence shown here is derived from an EMBL/GenBank/DDBJ whole genome shotgun (WGS) entry which is preliminary data.</text>
</comment>
<dbReference type="EMBL" id="MHKZ01000002">
    <property type="protein sequence ID" value="OGZ01257.1"/>
    <property type="molecule type" value="Genomic_DNA"/>
</dbReference>
<evidence type="ECO:0000313" key="2">
    <source>
        <dbReference type="EMBL" id="OGZ01257.1"/>
    </source>
</evidence>
<dbReference type="SUPFAM" id="SSF143120">
    <property type="entry name" value="YefM-like"/>
    <property type="match status" value="1"/>
</dbReference>